<organism evidence="1 2">
    <name type="scientific">Candidatus Collierbacteria bacterium RIFOXYB1_FULL_49_13</name>
    <dbReference type="NCBI Taxonomy" id="1817728"/>
    <lineage>
        <taxon>Bacteria</taxon>
        <taxon>Candidatus Collieribacteriota</taxon>
    </lineage>
</organism>
<dbReference type="AlphaFoldDB" id="A0A1F5FKA9"/>
<evidence type="ECO:0000313" key="1">
    <source>
        <dbReference type="EMBL" id="OGD80056.1"/>
    </source>
</evidence>
<name>A0A1F5FKA9_9BACT</name>
<evidence type="ECO:0000313" key="2">
    <source>
        <dbReference type="Proteomes" id="UP000176682"/>
    </source>
</evidence>
<reference evidence="1 2" key="1">
    <citation type="journal article" date="2016" name="Nat. Commun.">
        <title>Thousands of microbial genomes shed light on interconnected biogeochemical processes in an aquifer system.</title>
        <authorList>
            <person name="Anantharaman K."/>
            <person name="Brown C.T."/>
            <person name="Hug L.A."/>
            <person name="Sharon I."/>
            <person name="Castelle C.J."/>
            <person name="Probst A.J."/>
            <person name="Thomas B.C."/>
            <person name="Singh A."/>
            <person name="Wilkins M.J."/>
            <person name="Karaoz U."/>
            <person name="Brodie E.L."/>
            <person name="Williams K.H."/>
            <person name="Hubbard S.S."/>
            <person name="Banfield J.F."/>
        </authorList>
    </citation>
    <scope>NUCLEOTIDE SEQUENCE [LARGE SCALE GENOMIC DNA]</scope>
</reference>
<comment type="caution">
    <text evidence="1">The sequence shown here is derived from an EMBL/GenBank/DDBJ whole genome shotgun (WGS) entry which is preliminary data.</text>
</comment>
<dbReference type="EMBL" id="MFAM01000003">
    <property type="protein sequence ID" value="OGD80056.1"/>
    <property type="molecule type" value="Genomic_DNA"/>
</dbReference>
<gene>
    <name evidence="1" type="ORF">A2368_02175</name>
</gene>
<dbReference type="Proteomes" id="UP000176682">
    <property type="component" value="Unassembled WGS sequence"/>
</dbReference>
<proteinExistence type="predicted"/>
<protein>
    <submittedName>
        <fullName evidence="1">Uncharacterized protein</fullName>
    </submittedName>
</protein>
<accession>A0A1F5FKA9</accession>
<sequence length="124" mass="13810">MMERDLLKAVKKLASEHPKLRKQLVPFLRKTAAAAAVPVFGQLEKTLRDSDIEKMFRQRYPRVVPGSLRIDKNGFSKVEPGRVYSHVNIRMETTDGGIVGGALILTMMPTLSSIRVVAYVSIDG</sequence>